<name>A0A1V9G8C1_9BACT</name>
<evidence type="ECO:0000256" key="1">
    <source>
        <dbReference type="SAM" id="SignalP"/>
    </source>
</evidence>
<keyword evidence="3" id="KW-1185">Reference proteome</keyword>
<dbReference type="OrthoDB" id="675330at2"/>
<protein>
    <recommendedName>
        <fullName evidence="4">Sensor of ECF-type sigma factor</fullName>
    </recommendedName>
</protein>
<comment type="caution">
    <text evidence="2">The sequence shown here is derived from an EMBL/GenBank/DDBJ whole genome shotgun (WGS) entry which is preliminary data.</text>
</comment>
<reference evidence="2 3" key="1">
    <citation type="submission" date="2016-03" db="EMBL/GenBank/DDBJ databases">
        <title>Niastella vici sp. nov., isolated from farmland soil.</title>
        <authorList>
            <person name="Chen L."/>
            <person name="Wang D."/>
            <person name="Yang S."/>
            <person name="Wang G."/>
        </authorList>
    </citation>
    <scope>NUCLEOTIDE SEQUENCE [LARGE SCALE GENOMIC DNA]</scope>
    <source>
        <strain evidence="2 3">DJ57</strain>
    </source>
</reference>
<gene>
    <name evidence="2" type="ORF">A3860_00010</name>
</gene>
<feature type="signal peptide" evidence="1">
    <location>
        <begin position="1"/>
        <end position="20"/>
    </location>
</feature>
<keyword evidence="1" id="KW-0732">Signal</keyword>
<evidence type="ECO:0000313" key="3">
    <source>
        <dbReference type="Proteomes" id="UP000192796"/>
    </source>
</evidence>
<dbReference type="STRING" id="1703345.A3860_00010"/>
<feature type="chain" id="PRO_5012664100" description="Sensor of ECF-type sigma factor" evidence="1">
    <location>
        <begin position="21"/>
        <end position="142"/>
    </location>
</feature>
<dbReference type="AlphaFoldDB" id="A0A1V9G8C1"/>
<dbReference type="Proteomes" id="UP000192796">
    <property type="component" value="Unassembled WGS sequence"/>
</dbReference>
<dbReference type="EMBL" id="LVYD01000001">
    <property type="protein sequence ID" value="OQP66794.1"/>
    <property type="molecule type" value="Genomic_DNA"/>
</dbReference>
<evidence type="ECO:0008006" key="4">
    <source>
        <dbReference type="Google" id="ProtNLM"/>
    </source>
</evidence>
<accession>A0A1V9G8C1</accession>
<organism evidence="2 3">
    <name type="scientific">Niastella vici</name>
    <dbReference type="NCBI Taxonomy" id="1703345"/>
    <lineage>
        <taxon>Bacteria</taxon>
        <taxon>Pseudomonadati</taxon>
        <taxon>Bacteroidota</taxon>
        <taxon>Chitinophagia</taxon>
        <taxon>Chitinophagales</taxon>
        <taxon>Chitinophagaceae</taxon>
        <taxon>Niastella</taxon>
    </lineage>
</organism>
<sequence>MKKIILILLMALGVSVVSVAQDEGGDKPNGGRIEALKIAYITKKLNLSTEEAQRFWPIYNQYMDEIKKTRIDARQNQEGELPTEEKLLNIRKKYNGEFNKALSSEKVNTFFKAEKEFSTGLQKELMERRMQRMENRKPFRNN</sequence>
<dbReference type="RefSeq" id="WP_081144493.1">
    <property type="nucleotide sequence ID" value="NZ_LVYD01000001.1"/>
</dbReference>
<evidence type="ECO:0000313" key="2">
    <source>
        <dbReference type="EMBL" id="OQP66794.1"/>
    </source>
</evidence>
<proteinExistence type="predicted"/>